<protein>
    <submittedName>
        <fullName evidence="1">Uncharacterized protein</fullName>
    </submittedName>
</protein>
<proteinExistence type="predicted"/>
<dbReference type="EMBL" id="ANOF01000162">
    <property type="protein sequence ID" value="EMI24296.1"/>
    <property type="molecule type" value="Genomic_DNA"/>
</dbReference>
<dbReference type="Proteomes" id="UP000011996">
    <property type="component" value="Unassembled WGS sequence"/>
</dbReference>
<accession>M5RYM7</accession>
<evidence type="ECO:0000313" key="1">
    <source>
        <dbReference type="EMBL" id="EMI24296.1"/>
    </source>
</evidence>
<dbReference type="AlphaFoldDB" id="M5RYM7"/>
<sequence>MYHDSTFTANCAPPHPLVEPATLHRWAAEVIRDIADRYGDMATLSWQTLRDLQVPRQLRRSLGSNVERPEGVPLLELLWSAAELLHIEQEIEERLQAKSDIRSLRMAVINAIDECFGPDDGIETVESWREEEEFTDSFPPDLSA</sequence>
<dbReference type="PATRIC" id="fig|1263868.3.peg.5570"/>
<gene>
    <name evidence="1" type="ORF">RESH_05121</name>
</gene>
<name>M5RYM7_9BACT</name>
<organism evidence="1 2">
    <name type="scientific">Rhodopirellula europaea SH398</name>
    <dbReference type="NCBI Taxonomy" id="1263868"/>
    <lineage>
        <taxon>Bacteria</taxon>
        <taxon>Pseudomonadati</taxon>
        <taxon>Planctomycetota</taxon>
        <taxon>Planctomycetia</taxon>
        <taxon>Pirellulales</taxon>
        <taxon>Pirellulaceae</taxon>
        <taxon>Rhodopirellula</taxon>
    </lineage>
</organism>
<evidence type="ECO:0000313" key="2">
    <source>
        <dbReference type="Proteomes" id="UP000011996"/>
    </source>
</evidence>
<dbReference type="RefSeq" id="WP_008670914.1">
    <property type="nucleotide sequence ID" value="NZ_ANOF01000162.1"/>
</dbReference>
<comment type="caution">
    <text evidence="1">The sequence shown here is derived from an EMBL/GenBank/DDBJ whole genome shotgun (WGS) entry which is preliminary data.</text>
</comment>
<dbReference type="STRING" id="1263868.RESH_05121"/>
<reference evidence="1 2" key="1">
    <citation type="journal article" date="2013" name="Mar. Genomics">
        <title>Expression of sulfatases in Rhodopirellula baltica and the diversity of sulfatases in the genus Rhodopirellula.</title>
        <authorList>
            <person name="Wegner C.E."/>
            <person name="Richter-Heitmann T."/>
            <person name="Klindworth A."/>
            <person name="Klockow C."/>
            <person name="Richter M."/>
            <person name="Achstetter T."/>
            <person name="Glockner F.O."/>
            <person name="Harder J."/>
        </authorList>
    </citation>
    <scope>NUCLEOTIDE SEQUENCE [LARGE SCALE GENOMIC DNA]</scope>
    <source>
        <strain evidence="1 2">SH398</strain>
    </source>
</reference>